<reference evidence="2 3" key="1">
    <citation type="journal article" date="2015" name="Sci. Rep.">
        <title>The power of single molecule real-time sequencing technology in the de novo assembly of a eukaryotic genome.</title>
        <authorList>
            <person name="Sakai H."/>
            <person name="Naito K."/>
            <person name="Ogiso-Tanaka E."/>
            <person name="Takahashi Y."/>
            <person name="Iseki K."/>
            <person name="Muto C."/>
            <person name="Satou K."/>
            <person name="Teruya K."/>
            <person name="Shiroma A."/>
            <person name="Shimoji M."/>
            <person name="Hirano T."/>
            <person name="Itoh T."/>
            <person name="Kaga A."/>
            <person name="Tomooka N."/>
        </authorList>
    </citation>
    <scope>NUCLEOTIDE SEQUENCE [LARGE SCALE GENOMIC DNA]</scope>
    <source>
        <strain evidence="3">cv. Shumari</strain>
    </source>
</reference>
<feature type="compositionally biased region" description="Basic residues" evidence="1">
    <location>
        <begin position="189"/>
        <end position="205"/>
    </location>
</feature>
<evidence type="ECO:0000313" key="2">
    <source>
        <dbReference type="EMBL" id="BAT79271.1"/>
    </source>
</evidence>
<accession>A0A0S3RFD1</accession>
<organism evidence="2 3">
    <name type="scientific">Vigna angularis var. angularis</name>
    <dbReference type="NCBI Taxonomy" id="157739"/>
    <lineage>
        <taxon>Eukaryota</taxon>
        <taxon>Viridiplantae</taxon>
        <taxon>Streptophyta</taxon>
        <taxon>Embryophyta</taxon>
        <taxon>Tracheophyta</taxon>
        <taxon>Spermatophyta</taxon>
        <taxon>Magnoliopsida</taxon>
        <taxon>eudicotyledons</taxon>
        <taxon>Gunneridae</taxon>
        <taxon>Pentapetalae</taxon>
        <taxon>rosids</taxon>
        <taxon>fabids</taxon>
        <taxon>Fabales</taxon>
        <taxon>Fabaceae</taxon>
        <taxon>Papilionoideae</taxon>
        <taxon>50 kb inversion clade</taxon>
        <taxon>NPAAA clade</taxon>
        <taxon>indigoferoid/millettioid clade</taxon>
        <taxon>Phaseoleae</taxon>
        <taxon>Vigna</taxon>
    </lineage>
</organism>
<dbReference type="AlphaFoldDB" id="A0A0S3RFD1"/>
<proteinExistence type="predicted"/>
<feature type="region of interest" description="Disordered" evidence="1">
    <location>
        <begin position="56"/>
        <end position="80"/>
    </location>
</feature>
<feature type="region of interest" description="Disordered" evidence="1">
    <location>
        <begin position="165"/>
        <end position="205"/>
    </location>
</feature>
<dbReference type="EMBL" id="AP015035">
    <property type="protein sequence ID" value="BAT79271.1"/>
    <property type="molecule type" value="Genomic_DNA"/>
</dbReference>
<dbReference type="Proteomes" id="UP000291084">
    <property type="component" value="Chromosome 2"/>
</dbReference>
<evidence type="ECO:0000256" key="1">
    <source>
        <dbReference type="SAM" id="MobiDB-lite"/>
    </source>
</evidence>
<evidence type="ECO:0000313" key="3">
    <source>
        <dbReference type="Proteomes" id="UP000291084"/>
    </source>
</evidence>
<protein>
    <submittedName>
        <fullName evidence="2">Uncharacterized protein</fullName>
    </submittedName>
</protein>
<sequence length="205" mass="23706">MQWYITHTIRYIALIEDSTDEEVLQYPHLLNYESVIILRSSIKHCLKQYDMEHEQQFQPPSAYRASPPYHDPQRSASDHVNYQHSCLNSRFEQHIPPTSIYPQVETSYFAFPPSTPFSGGPSSFSGGPSNYFGTSTMTPPSSYHHASSSQNVYRPTLDFQYLQQSNESHPSDEDQHMQSPTLQQQQQRRGQRQRRRPTCGIGGHR</sequence>
<keyword evidence="3" id="KW-1185">Reference proteome</keyword>
<name>A0A0S3RFD1_PHAAN</name>
<gene>
    <name evidence="2" type="primary">Vigan.02G212500</name>
    <name evidence="2" type="ORF">VIGAN_02212500</name>
</gene>